<accession>A0A834B463</accession>
<comment type="subcellular location">
    <subcellularLocation>
        <location evidence="1">Cytoplasm</location>
        <location evidence="1">Cytoskeleton</location>
        <location evidence="1">Microtubule organizing center</location>
        <location evidence="1">Centrosome</location>
    </subcellularLocation>
</comment>
<comment type="caution">
    <text evidence="6">The sequence shown here is derived from an EMBL/GenBank/DDBJ whole genome shotgun (WGS) entry which is preliminary data.</text>
</comment>
<reference evidence="6 7" key="1">
    <citation type="journal article" date="2020" name="Nature">
        <title>Six reference-quality genomes reveal evolution of bat adaptations.</title>
        <authorList>
            <person name="Jebb D."/>
            <person name="Huang Z."/>
            <person name="Pippel M."/>
            <person name="Hughes G.M."/>
            <person name="Lavrichenko K."/>
            <person name="Devanna P."/>
            <person name="Winkler S."/>
            <person name="Jermiin L.S."/>
            <person name="Skirmuntt E.C."/>
            <person name="Katzourakis A."/>
            <person name="Burkitt-Gray L."/>
            <person name="Ray D.A."/>
            <person name="Sullivan K.A.M."/>
            <person name="Roscito J.G."/>
            <person name="Kirilenko B.M."/>
            <person name="Davalos L.M."/>
            <person name="Corthals A.P."/>
            <person name="Power M.L."/>
            <person name="Jones G."/>
            <person name="Ransome R.D."/>
            <person name="Dechmann D.K.N."/>
            <person name="Locatelli A.G."/>
            <person name="Puechmaille S.J."/>
            <person name="Fedrigo O."/>
            <person name="Jarvis E.D."/>
            <person name="Hiller M."/>
            <person name="Vernes S.C."/>
            <person name="Myers E.W."/>
            <person name="Teeling E.C."/>
        </authorList>
    </citation>
    <scope>NUCLEOTIDE SEQUENCE [LARGE SCALE GENOMIC DNA]</scope>
    <source>
        <strain evidence="6">Bat1K_MPI-CBG_1</strain>
    </source>
</reference>
<protein>
    <submittedName>
        <fullName evidence="6">Pericentrin</fullName>
    </submittedName>
</protein>
<gene>
    <name evidence="6" type="ORF">HJG60_014667</name>
</gene>
<dbReference type="InterPro" id="IPR028745">
    <property type="entry name" value="AKAP9/Pericentrin"/>
</dbReference>
<dbReference type="GO" id="GO:0060090">
    <property type="term" value="F:molecular adaptor activity"/>
    <property type="evidence" value="ECO:0007669"/>
    <property type="project" value="InterPro"/>
</dbReference>
<evidence type="ECO:0000256" key="4">
    <source>
        <dbReference type="ARBA" id="ARBA00023212"/>
    </source>
</evidence>
<evidence type="ECO:0000313" key="6">
    <source>
        <dbReference type="EMBL" id="KAF6120860.1"/>
    </source>
</evidence>
<dbReference type="GO" id="GO:0007165">
    <property type="term" value="P:signal transduction"/>
    <property type="evidence" value="ECO:0007669"/>
    <property type="project" value="InterPro"/>
</dbReference>
<dbReference type="Proteomes" id="UP000664940">
    <property type="component" value="Unassembled WGS sequence"/>
</dbReference>
<dbReference type="PANTHER" id="PTHR44981:SF3">
    <property type="entry name" value="PERICENTRIN"/>
    <property type="match status" value="1"/>
</dbReference>
<feature type="compositionally biased region" description="Basic residues" evidence="5">
    <location>
        <begin position="35"/>
        <end position="44"/>
    </location>
</feature>
<keyword evidence="2" id="KW-0963">Cytoplasm</keyword>
<evidence type="ECO:0000256" key="5">
    <source>
        <dbReference type="SAM" id="MobiDB-lite"/>
    </source>
</evidence>
<organism evidence="6 7">
    <name type="scientific">Phyllostomus discolor</name>
    <name type="common">pale spear-nosed bat</name>
    <dbReference type="NCBI Taxonomy" id="89673"/>
    <lineage>
        <taxon>Eukaryota</taxon>
        <taxon>Metazoa</taxon>
        <taxon>Chordata</taxon>
        <taxon>Craniata</taxon>
        <taxon>Vertebrata</taxon>
        <taxon>Euteleostomi</taxon>
        <taxon>Mammalia</taxon>
        <taxon>Eutheria</taxon>
        <taxon>Laurasiatheria</taxon>
        <taxon>Chiroptera</taxon>
        <taxon>Yangochiroptera</taxon>
        <taxon>Phyllostomidae</taxon>
        <taxon>Phyllostominae</taxon>
        <taxon>Phyllostomus</taxon>
    </lineage>
</organism>
<name>A0A834B463_9CHIR</name>
<keyword evidence="4" id="KW-0206">Cytoskeleton</keyword>
<sequence>MEDDEQEQRRRKVEAGRAKLAHFRQRKTKGDYTHSKKKTAKRKGPAVDAPVQEESPVATEDSGFLGGGSVCKTTSCSDTPGGAAAAQLENPDGASTEDLEQLWQKPDGDGLEQPGLLTKECGQECTPEIAELTSQHEDKLGRERWAMVGLPAEMQQLQTQVIWTLSLTPGPRVWERFVTVDKCALQAFCVCFLGLFCFHILCGAIESGGTHVDIWWQHFRPGARDTLHSFHFPISGQSHSSHAAGH</sequence>
<evidence type="ECO:0000256" key="1">
    <source>
        <dbReference type="ARBA" id="ARBA00004300"/>
    </source>
</evidence>
<proteinExistence type="predicted"/>
<evidence type="ECO:0000256" key="3">
    <source>
        <dbReference type="ARBA" id="ARBA00023054"/>
    </source>
</evidence>
<dbReference type="EMBL" id="JABVXQ010000003">
    <property type="protein sequence ID" value="KAF6120860.1"/>
    <property type="molecule type" value="Genomic_DNA"/>
</dbReference>
<dbReference type="AlphaFoldDB" id="A0A834B463"/>
<dbReference type="PANTHER" id="PTHR44981">
    <property type="entry name" value="PERICENTRIN-LIKE PROTEIN, ISOFORM F"/>
    <property type="match status" value="1"/>
</dbReference>
<feature type="region of interest" description="Disordered" evidence="5">
    <location>
        <begin position="1"/>
        <end position="62"/>
    </location>
</feature>
<dbReference type="GO" id="GO:0005813">
    <property type="term" value="C:centrosome"/>
    <property type="evidence" value="ECO:0007669"/>
    <property type="project" value="UniProtKB-SubCell"/>
</dbReference>
<keyword evidence="3" id="KW-0175">Coiled coil</keyword>
<evidence type="ECO:0000256" key="2">
    <source>
        <dbReference type="ARBA" id="ARBA00022490"/>
    </source>
</evidence>
<evidence type="ECO:0000313" key="7">
    <source>
        <dbReference type="Proteomes" id="UP000664940"/>
    </source>
</evidence>